<evidence type="ECO:0000313" key="3">
    <source>
        <dbReference type="Proteomes" id="UP001381693"/>
    </source>
</evidence>
<feature type="region of interest" description="Disordered" evidence="1">
    <location>
        <begin position="1"/>
        <end position="23"/>
    </location>
</feature>
<dbReference type="AlphaFoldDB" id="A0AAN9A8X4"/>
<reference evidence="2 3" key="1">
    <citation type="submission" date="2023-11" db="EMBL/GenBank/DDBJ databases">
        <title>Halocaridina rubra genome assembly.</title>
        <authorList>
            <person name="Smith C."/>
        </authorList>
    </citation>
    <scope>NUCLEOTIDE SEQUENCE [LARGE SCALE GENOMIC DNA]</scope>
    <source>
        <strain evidence="2">EP-1</strain>
        <tissue evidence="2">Whole</tissue>
    </source>
</reference>
<dbReference type="Proteomes" id="UP001381693">
    <property type="component" value="Unassembled WGS sequence"/>
</dbReference>
<comment type="caution">
    <text evidence="2">The sequence shown here is derived from an EMBL/GenBank/DDBJ whole genome shotgun (WGS) entry which is preliminary data.</text>
</comment>
<evidence type="ECO:0000256" key="1">
    <source>
        <dbReference type="SAM" id="MobiDB-lite"/>
    </source>
</evidence>
<name>A0AAN9A8X4_HALRR</name>
<evidence type="ECO:0000313" key="2">
    <source>
        <dbReference type="EMBL" id="KAK7085296.1"/>
    </source>
</evidence>
<sequence>MAHISLTPPQTPPLGNFNGGNEMDSDSLDYMDFFSADLEPSPAKNAIDGDAGDIGLILFSCKGEARWNETLSDTSCIGKKSLAYLLQNKCPTQPTFITPDVVFHLPCSADNISFHLDHYFSSV</sequence>
<feature type="non-terminal residue" evidence="2">
    <location>
        <position position="123"/>
    </location>
</feature>
<organism evidence="2 3">
    <name type="scientific">Halocaridina rubra</name>
    <name type="common">Hawaiian red shrimp</name>
    <dbReference type="NCBI Taxonomy" id="373956"/>
    <lineage>
        <taxon>Eukaryota</taxon>
        <taxon>Metazoa</taxon>
        <taxon>Ecdysozoa</taxon>
        <taxon>Arthropoda</taxon>
        <taxon>Crustacea</taxon>
        <taxon>Multicrustacea</taxon>
        <taxon>Malacostraca</taxon>
        <taxon>Eumalacostraca</taxon>
        <taxon>Eucarida</taxon>
        <taxon>Decapoda</taxon>
        <taxon>Pleocyemata</taxon>
        <taxon>Caridea</taxon>
        <taxon>Atyoidea</taxon>
        <taxon>Atyidae</taxon>
        <taxon>Halocaridina</taxon>
    </lineage>
</organism>
<dbReference type="EMBL" id="JAXCGZ010001289">
    <property type="protein sequence ID" value="KAK7085296.1"/>
    <property type="molecule type" value="Genomic_DNA"/>
</dbReference>
<gene>
    <name evidence="2" type="ORF">SK128_004701</name>
</gene>
<protein>
    <submittedName>
        <fullName evidence="2">Uncharacterized protein</fullName>
    </submittedName>
</protein>
<keyword evidence="3" id="KW-1185">Reference proteome</keyword>
<proteinExistence type="predicted"/>
<accession>A0AAN9A8X4</accession>